<dbReference type="AlphaFoldDB" id="A0A7C5SXV3"/>
<organism evidence="2">
    <name type="scientific">Thermocrinis ruber</name>
    <dbReference type="NCBI Taxonomy" id="75906"/>
    <lineage>
        <taxon>Bacteria</taxon>
        <taxon>Pseudomonadati</taxon>
        <taxon>Aquificota</taxon>
        <taxon>Aquificia</taxon>
        <taxon>Aquificales</taxon>
        <taxon>Aquificaceae</taxon>
        <taxon>Thermocrinis</taxon>
    </lineage>
</organism>
<dbReference type="InterPro" id="IPR030995">
    <property type="entry name" value="SoxZ"/>
</dbReference>
<dbReference type="InterPro" id="IPR013783">
    <property type="entry name" value="Ig-like_fold"/>
</dbReference>
<dbReference type="Pfam" id="PF08770">
    <property type="entry name" value="SoxZ"/>
    <property type="match status" value="1"/>
</dbReference>
<proteinExistence type="predicted"/>
<accession>A0A7C5SXV3</accession>
<sequence>MATGTAIVRVPKEAQKGQVIRVQMVITHPMTPTRRDPQTGQEIPGHFLTKLQLFYNDQLVSEMNMGGGVSANPFIALPLKVESSGVIKIVYEDNKGGKWEKTAEITVK</sequence>
<dbReference type="InterPro" id="IPR014756">
    <property type="entry name" value="Ig_E-set"/>
</dbReference>
<dbReference type="Gene3D" id="2.60.40.10">
    <property type="entry name" value="Immunoglobulins"/>
    <property type="match status" value="1"/>
</dbReference>
<name>A0A7C5SXV3_9AQUI</name>
<dbReference type="NCBIfam" id="TIGR04490">
    <property type="entry name" value="SoxZ_true"/>
    <property type="match status" value="1"/>
</dbReference>
<protein>
    <submittedName>
        <fullName evidence="2">Thiosulfate oxidation carrier complex protein SoxZ</fullName>
    </submittedName>
</protein>
<feature type="domain" description="Sulphur oxidation protein SoxZ" evidence="1">
    <location>
        <begin position="9"/>
        <end position="103"/>
    </location>
</feature>
<reference evidence="2" key="1">
    <citation type="journal article" date="2020" name="mSystems">
        <title>Genome- and Community-Level Interaction Insights into Carbon Utilization and Element Cycling Functions of Hydrothermarchaeota in Hydrothermal Sediment.</title>
        <authorList>
            <person name="Zhou Z."/>
            <person name="Liu Y."/>
            <person name="Xu W."/>
            <person name="Pan J."/>
            <person name="Luo Z.H."/>
            <person name="Li M."/>
        </authorList>
    </citation>
    <scope>NUCLEOTIDE SEQUENCE [LARGE SCALE GENOMIC DNA]</scope>
    <source>
        <strain evidence="2">SpSt-114</strain>
    </source>
</reference>
<dbReference type="SUPFAM" id="SSF81296">
    <property type="entry name" value="E set domains"/>
    <property type="match status" value="1"/>
</dbReference>
<comment type="caution">
    <text evidence="2">The sequence shown here is derived from an EMBL/GenBank/DDBJ whole genome shotgun (WGS) entry which is preliminary data.</text>
</comment>
<dbReference type="InterPro" id="IPR014880">
    <property type="entry name" value="SoxZ_dom"/>
</dbReference>
<gene>
    <name evidence="2" type="primary">soxZ</name>
    <name evidence="2" type="ORF">ENN04_07835</name>
</gene>
<evidence type="ECO:0000259" key="1">
    <source>
        <dbReference type="Pfam" id="PF08770"/>
    </source>
</evidence>
<evidence type="ECO:0000313" key="2">
    <source>
        <dbReference type="EMBL" id="HHO74523.1"/>
    </source>
</evidence>
<dbReference type="EMBL" id="DSAC01000097">
    <property type="protein sequence ID" value="HHO74523.1"/>
    <property type="molecule type" value="Genomic_DNA"/>
</dbReference>